<dbReference type="EMBL" id="JAAWWK010000004">
    <property type="protein sequence ID" value="NKI18386.1"/>
    <property type="molecule type" value="Genomic_DNA"/>
</dbReference>
<sequence length="379" mass="42169">MHTLPPLSLYIHIPWCVRKCPYCDFNSHARQGELPEFAYVDAMLEDLDQDLGFVQGRSIHSIFIGGGTPSLFSAAAYSRLFAGLRARLGFAADIEITLEANPGTLEVGRFAAYRTLGINRLSIGVQSFDPEQLKKLGRIHSDSDALAAIHSARQADFDNFNIDLMHGLSGQTAAQALADLTTAIDAGAPHISWYQLTIEPNTEFYKRPPQLPVESELGAIQQEGHELLAESGFGRYEVSAYARQGHRAKHNLNYWCFGDYLAIGAGAHGKITVADSREVFRYQKTRKPEDYLSRIGSRTSKREMIAREELPLEFMMNALRLREGVDEALFFQRTGVPLGDINNSLEQLRANGLLVRRKGTIAATDKGFEFLDSVLAEFL</sequence>
<keyword evidence="5 10" id="KW-0949">S-adenosyl-L-methionine</keyword>
<accession>A0ABX1GHG0</accession>
<evidence type="ECO:0000256" key="5">
    <source>
        <dbReference type="ARBA" id="ARBA00022691"/>
    </source>
</evidence>
<organism evidence="12 13">
    <name type="scientific">Spongiibacter thalassae</name>
    <dbReference type="NCBI Taxonomy" id="2721624"/>
    <lineage>
        <taxon>Bacteria</taxon>
        <taxon>Pseudomonadati</taxon>
        <taxon>Pseudomonadota</taxon>
        <taxon>Gammaproteobacteria</taxon>
        <taxon>Cellvibrionales</taxon>
        <taxon>Spongiibacteraceae</taxon>
        <taxon>Spongiibacter</taxon>
    </lineage>
</organism>
<keyword evidence="10" id="KW-0963">Cytoplasm</keyword>
<keyword evidence="7 10" id="KW-0408">Iron</keyword>
<evidence type="ECO:0000256" key="4">
    <source>
        <dbReference type="ARBA" id="ARBA00022617"/>
    </source>
</evidence>
<dbReference type="Pfam" id="PF04055">
    <property type="entry name" value="Radical_SAM"/>
    <property type="match status" value="1"/>
</dbReference>
<evidence type="ECO:0000259" key="11">
    <source>
        <dbReference type="PROSITE" id="PS51918"/>
    </source>
</evidence>
<gene>
    <name evidence="12" type="primary">hemW</name>
    <name evidence="12" type="ORF">HCU74_13295</name>
</gene>
<proteinExistence type="inferred from homology"/>
<dbReference type="NCBIfam" id="TIGR00539">
    <property type="entry name" value="hemN_rel"/>
    <property type="match status" value="1"/>
</dbReference>
<evidence type="ECO:0000256" key="1">
    <source>
        <dbReference type="ARBA" id="ARBA00001966"/>
    </source>
</evidence>
<name>A0ABX1GHG0_9GAMM</name>
<keyword evidence="8 10" id="KW-0411">Iron-sulfur</keyword>
<dbReference type="Proteomes" id="UP000765845">
    <property type="component" value="Unassembled WGS sequence"/>
</dbReference>
<evidence type="ECO:0000256" key="7">
    <source>
        <dbReference type="ARBA" id="ARBA00023004"/>
    </source>
</evidence>
<comment type="caution">
    <text evidence="12">The sequence shown here is derived from an EMBL/GenBank/DDBJ whole genome shotgun (WGS) entry which is preliminary data.</text>
</comment>
<evidence type="ECO:0000256" key="10">
    <source>
        <dbReference type="RuleBase" id="RU364116"/>
    </source>
</evidence>
<dbReference type="Gene3D" id="3.20.20.70">
    <property type="entry name" value="Aldolase class I"/>
    <property type="match status" value="1"/>
</dbReference>
<dbReference type="RefSeq" id="WP_168450900.1">
    <property type="nucleotide sequence ID" value="NZ_JAAWWK010000004.1"/>
</dbReference>
<dbReference type="Pfam" id="PF06969">
    <property type="entry name" value="HemN_C"/>
    <property type="match status" value="1"/>
</dbReference>
<evidence type="ECO:0000256" key="2">
    <source>
        <dbReference type="ARBA" id="ARBA00006100"/>
    </source>
</evidence>
<dbReference type="InterPro" id="IPR013785">
    <property type="entry name" value="Aldolase_TIM"/>
</dbReference>
<protein>
    <recommendedName>
        <fullName evidence="3 10">Heme chaperone HemW</fullName>
    </recommendedName>
</protein>
<dbReference type="InterPro" id="IPR010723">
    <property type="entry name" value="HemN_C"/>
</dbReference>
<keyword evidence="6 10" id="KW-0479">Metal-binding</keyword>
<dbReference type="InterPro" id="IPR004559">
    <property type="entry name" value="HemW-like"/>
</dbReference>
<feature type="domain" description="Radical SAM core" evidence="11">
    <location>
        <begin position="1"/>
        <end position="235"/>
    </location>
</feature>
<dbReference type="SFLD" id="SFLDG01082">
    <property type="entry name" value="B12-binding_domain_containing"/>
    <property type="match status" value="1"/>
</dbReference>
<evidence type="ECO:0000313" key="13">
    <source>
        <dbReference type="Proteomes" id="UP000765845"/>
    </source>
</evidence>
<dbReference type="PROSITE" id="PS51918">
    <property type="entry name" value="RADICAL_SAM"/>
    <property type="match status" value="1"/>
</dbReference>
<dbReference type="InterPro" id="IPR006638">
    <property type="entry name" value="Elp3/MiaA/NifB-like_rSAM"/>
</dbReference>
<dbReference type="CDD" id="cd01335">
    <property type="entry name" value="Radical_SAM"/>
    <property type="match status" value="1"/>
</dbReference>
<dbReference type="InterPro" id="IPR034505">
    <property type="entry name" value="Coproporphyrinogen-III_oxidase"/>
</dbReference>
<reference evidence="12 13" key="1">
    <citation type="submission" date="2020-04" db="EMBL/GenBank/DDBJ databases">
        <authorList>
            <person name="Yoon J."/>
        </authorList>
    </citation>
    <scope>NUCLEOTIDE SEQUENCE [LARGE SCALE GENOMIC DNA]</scope>
    <source>
        <strain evidence="12 13">KMU-166</strain>
    </source>
</reference>
<dbReference type="InterPro" id="IPR058240">
    <property type="entry name" value="rSAM_sf"/>
</dbReference>
<dbReference type="PANTHER" id="PTHR13932">
    <property type="entry name" value="COPROPORPHYRINIGEN III OXIDASE"/>
    <property type="match status" value="1"/>
</dbReference>
<dbReference type="SFLD" id="SFLDF00562">
    <property type="entry name" value="HemN-like__clustered_with_heat"/>
    <property type="match status" value="1"/>
</dbReference>
<keyword evidence="4 10" id="KW-0349">Heme</keyword>
<keyword evidence="10" id="KW-0004">4Fe-4S</keyword>
<evidence type="ECO:0000256" key="9">
    <source>
        <dbReference type="ARBA" id="ARBA00023186"/>
    </source>
</evidence>
<comment type="function">
    <text evidence="10">Probably acts as a heme chaperone, transferring heme to an unknown acceptor. Binds one molecule of heme per monomer, possibly covalently. Binds 1 [4Fe-4S] cluster. The cluster is coordinated with 3 cysteines and an exchangeable S-adenosyl-L-methionine.</text>
</comment>
<dbReference type="InterPro" id="IPR007197">
    <property type="entry name" value="rSAM"/>
</dbReference>
<dbReference type="SFLD" id="SFLDG01065">
    <property type="entry name" value="anaerobic_coproporphyrinogen-I"/>
    <property type="match status" value="1"/>
</dbReference>
<dbReference type="SUPFAM" id="SSF102114">
    <property type="entry name" value="Radical SAM enzymes"/>
    <property type="match status" value="1"/>
</dbReference>
<keyword evidence="9 10" id="KW-0143">Chaperone</keyword>
<comment type="subcellular location">
    <subcellularLocation>
        <location evidence="10">Cytoplasm</location>
    </subcellularLocation>
</comment>
<dbReference type="SFLD" id="SFLDS00029">
    <property type="entry name" value="Radical_SAM"/>
    <property type="match status" value="1"/>
</dbReference>
<comment type="similarity">
    <text evidence="2">Belongs to the anaerobic coproporphyrinogen-III oxidase family. HemW subfamily.</text>
</comment>
<evidence type="ECO:0000256" key="3">
    <source>
        <dbReference type="ARBA" id="ARBA00017228"/>
    </source>
</evidence>
<dbReference type="SMART" id="SM00729">
    <property type="entry name" value="Elp3"/>
    <property type="match status" value="1"/>
</dbReference>
<evidence type="ECO:0000256" key="6">
    <source>
        <dbReference type="ARBA" id="ARBA00022723"/>
    </source>
</evidence>
<dbReference type="PANTHER" id="PTHR13932:SF5">
    <property type="entry name" value="RADICAL S-ADENOSYL METHIONINE DOMAIN-CONTAINING PROTEIN 1, MITOCHONDRIAL"/>
    <property type="match status" value="1"/>
</dbReference>
<keyword evidence="13" id="KW-1185">Reference proteome</keyword>
<dbReference type="SFLD" id="SFLDF00288">
    <property type="entry name" value="HemN-like__clustered_with_nucl"/>
    <property type="match status" value="1"/>
</dbReference>
<comment type="cofactor">
    <cofactor evidence="1">
        <name>[4Fe-4S] cluster</name>
        <dbReference type="ChEBI" id="CHEBI:49883"/>
    </cofactor>
</comment>
<evidence type="ECO:0000256" key="8">
    <source>
        <dbReference type="ARBA" id="ARBA00023014"/>
    </source>
</evidence>
<evidence type="ECO:0000313" key="12">
    <source>
        <dbReference type="EMBL" id="NKI18386.1"/>
    </source>
</evidence>